<evidence type="ECO:0000313" key="2">
    <source>
        <dbReference type="WBParaSite" id="PS1159_v2.g7706.t1"/>
    </source>
</evidence>
<name>A0AC35GQ99_9BILA</name>
<sequence>MSLNDGAKKTTAITQLSSYLFISFLHYYLLFLLNTTFQTTNAILQTQRGLIPSKSQIPCVQGQFINNRCVCPPGWTGPFCEHCFGRVRYNSSILNFSDGKRNYTASSRCTWIIEDDAKTDPLLLDISHFMTECCWDHFYVYDGDSVNNNLIAVLSGRQSARQITVSSGKAIVYFVSDLAYNLEGFEVNYNWDKCPNDCSGNGSCINGYCKCNEGFVGNSCEFPICTNKSTNTNNNPCIHGSCNNETECECSKGFHGDFCQADTWKYVWDTVLSKNTEEFTARASHTIATNKNNAYIYGGYYFKEKFNQDLLSYNFDDKTFTYLNSNNPPPSRYDHSMVYYNDSLYVFGGVIDNITITNELLKYNINTNTWEYLKPHDDEPSSLPRAVAGHTAHVLNDKMYVFFGYNPYEGFYHQVQIYDFRKDNWTLGRESDIVGRFGHSSSISFNPNPKETMIYIYGGYNQASQEAAYNISDELLVYNPEKEDWEPPLIPGGTRLFRHSATIADQYLIITGGNSHNESTSVRDSECFSSKVLVYDIACKQWITDAIITNSKYANVNRYGHSSATYNDNVYIFGGFNGMMLNDVIKLTLGDCDQTAQTVESCEGRKDGYRCKLFNNKNCIRVDHSVSYRQNFLTLIKSEFSRSNVFNCPGISNQGLQCSVLKECQTCFGQRSCGWCESTSQCVNSDTGCPDGSAITSDEHSCPIKDKSILFPVKKRQCNMATNCYACRQMTHCSWFTIETRPSCISQEDEAVLVEQHNRIQSERLASLAHSMQPSSRTIADFRYLQTFNATNATCPSPCSSFTHCQNCTQSNCMWCPSKRRCVSMDTYMISFPYGQCESWITQANSHNNRACELDPNDCSLQKTCDECQQIGPRCGWCDDGNGTGLGKCLPGSLKSPKDPSKCDDKHWYFTGQPECQCNGHSNCSSTRLISQLGTDTKSCNRCLDDTAGEHCERCADGYFGDPRNGGNCTKCECHDQAQSCDNEKGYCFCTTKGVIGDHCDTCDTKYEGDPKINKPCSYKLAIDFIFTFKLDNNEDKDKYVNQINFFAVPFKHDTDVQFSISCDGLVDAHVDVAVTSAYDDGDRPNKILSNYTCNSHGFKKTWSPTDSRFHLYPFGADSNTTFHVKVYNFSTPIKIQISFAQSPPINWILFFVIFAACFVVLLVIAGLVWVIKQRVERYHQIQATHVEIERMASRPFASVQLDLSSKQYESATPISIEPCSNYQSGIYTLIVRLPTGGQNYTPHGTSGLAVASSLCSLTQSQLALLQPPDSDNQQAGQKSSLRRFISFKNPFASNT</sequence>
<evidence type="ECO:0000313" key="1">
    <source>
        <dbReference type="Proteomes" id="UP000887580"/>
    </source>
</evidence>
<dbReference type="Proteomes" id="UP000887580">
    <property type="component" value="Unplaced"/>
</dbReference>
<organism evidence="1 2">
    <name type="scientific">Panagrolaimus sp. PS1159</name>
    <dbReference type="NCBI Taxonomy" id="55785"/>
    <lineage>
        <taxon>Eukaryota</taxon>
        <taxon>Metazoa</taxon>
        <taxon>Ecdysozoa</taxon>
        <taxon>Nematoda</taxon>
        <taxon>Chromadorea</taxon>
        <taxon>Rhabditida</taxon>
        <taxon>Tylenchina</taxon>
        <taxon>Panagrolaimomorpha</taxon>
        <taxon>Panagrolaimoidea</taxon>
        <taxon>Panagrolaimidae</taxon>
        <taxon>Panagrolaimus</taxon>
    </lineage>
</organism>
<proteinExistence type="predicted"/>
<reference evidence="2" key="1">
    <citation type="submission" date="2022-11" db="UniProtKB">
        <authorList>
            <consortium name="WormBaseParasite"/>
        </authorList>
    </citation>
    <scope>IDENTIFICATION</scope>
</reference>
<protein>
    <submittedName>
        <fullName evidence="2">Attractin</fullName>
    </submittedName>
</protein>
<accession>A0AC35GQ99</accession>
<dbReference type="WBParaSite" id="PS1159_v2.g7706.t1">
    <property type="protein sequence ID" value="PS1159_v2.g7706.t1"/>
    <property type="gene ID" value="PS1159_v2.g7706"/>
</dbReference>